<accession>A0A9N9KFW4</accession>
<organism evidence="3 4">
    <name type="scientific">Dentiscutata erythropus</name>
    <dbReference type="NCBI Taxonomy" id="1348616"/>
    <lineage>
        <taxon>Eukaryota</taxon>
        <taxon>Fungi</taxon>
        <taxon>Fungi incertae sedis</taxon>
        <taxon>Mucoromycota</taxon>
        <taxon>Glomeromycotina</taxon>
        <taxon>Glomeromycetes</taxon>
        <taxon>Diversisporales</taxon>
        <taxon>Gigasporaceae</taxon>
        <taxon>Dentiscutata</taxon>
    </lineage>
</organism>
<evidence type="ECO:0000313" key="4">
    <source>
        <dbReference type="Proteomes" id="UP000789405"/>
    </source>
</evidence>
<comment type="caution">
    <text evidence="3">The sequence shown here is derived from an EMBL/GenBank/DDBJ whole genome shotgun (WGS) entry which is preliminary data.</text>
</comment>
<evidence type="ECO:0000256" key="1">
    <source>
        <dbReference type="SAM" id="Coils"/>
    </source>
</evidence>
<reference evidence="3" key="1">
    <citation type="submission" date="2021-06" db="EMBL/GenBank/DDBJ databases">
        <authorList>
            <person name="Kallberg Y."/>
            <person name="Tangrot J."/>
            <person name="Rosling A."/>
        </authorList>
    </citation>
    <scope>NUCLEOTIDE SEQUENCE</scope>
    <source>
        <strain evidence="3">MA453B</strain>
    </source>
</reference>
<feature type="non-terminal residue" evidence="3">
    <location>
        <position position="1"/>
    </location>
</feature>
<protein>
    <submittedName>
        <fullName evidence="3">23712_t:CDS:1</fullName>
    </submittedName>
</protein>
<gene>
    <name evidence="3" type="ORF">DERYTH_LOCUS28556</name>
</gene>
<dbReference type="OrthoDB" id="10486572at2759"/>
<feature type="region of interest" description="Disordered" evidence="2">
    <location>
        <begin position="1"/>
        <end position="22"/>
    </location>
</feature>
<feature type="non-terminal residue" evidence="3">
    <location>
        <position position="104"/>
    </location>
</feature>
<dbReference type="EMBL" id="CAJVPY010072013">
    <property type="protein sequence ID" value="CAG8828789.1"/>
    <property type="molecule type" value="Genomic_DNA"/>
</dbReference>
<evidence type="ECO:0000256" key="2">
    <source>
        <dbReference type="SAM" id="MobiDB-lite"/>
    </source>
</evidence>
<feature type="coiled-coil region" evidence="1">
    <location>
        <begin position="34"/>
        <end position="61"/>
    </location>
</feature>
<keyword evidence="4" id="KW-1185">Reference proteome</keyword>
<name>A0A9N9KFW4_9GLOM</name>
<sequence length="104" mass="12452">NPAFKNKRARSDTSSDDSNVHEEIDELYTEAIRIENQERMILELRRQLEEHDEVIAHLKSLFSGELDKNEKLVEQWDSRYSDQDKRIQAVTDITLIERNFLYRD</sequence>
<proteinExistence type="predicted"/>
<dbReference type="Proteomes" id="UP000789405">
    <property type="component" value="Unassembled WGS sequence"/>
</dbReference>
<feature type="compositionally biased region" description="Basic and acidic residues" evidence="2">
    <location>
        <begin position="9"/>
        <end position="22"/>
    </location>
</feature>
<evidence type="ECO:0000313" key="3">
    <source>
        <dbReference type="EMBL" id="CAG8828789.1"/>
    </source>
</evidence>
<dbReference type="AlphaFoldDB" id="A0A9N9KFW4"/>
<keyword evidence="1" id="KW-0175">Coiled coil</keyword>